<dbReference type="RefSeq" id="WP_273629847.1">
    <property type="nucleotide sequence ID" value="NZ_CP117167.1"/>
</dbReference>
<dbReference type="Gene3D" id="3.30.70.920">
    <property type="match status" value="1"/>
</dbReference>
<protein>
    <submittedName>
        <fullName evidence="5">Lrp/AsnC family transcriptional regulator</fullName>
    </submittedName>
</protein>
<dbReference type="InterPro" id="IPR011991">
    <property type="entry name" value="ArsR-like_HTH"/>
</dbReference>
<organism evidence="5 6">
    <name type="scientific">Mucilaginibacter jinjuensis</name>
    <dbReference type="NCBI Taxonomy" id="1176721"/>
    <lineage>
        <taxon>Bacteria</taxon>
        <taxon>Pseudomonadati</taxon>
        <taxon>Bacteroidota</taxon>
        <taxon>Sphingobacteriia</taxon>
        <taxon>Sphingobacteriales</taxon>
        <taxon>Sphingobacteriaceae</taxon>
        <taxon>Mucilaginibacter</taxon>
    </lineage>
</organism>
<keyword evidence="6" id="KW-1185">Reference proteome</keyword>
<evidence type="ECO:0000313" key="5">
    <source>
        <dbReference type="EMBL" id="WCT11658.1"/>
    </source>
</evidence>
<keyword evidence="1" id="KW-0805">Transcription regulation</keyword>
<dbReference type="SMART" id="SM00344">
    <property type="entry name" value="HTH_ASNC"/>
    <property type="match status" value="1"/>
</dbReference>
<dbReference type="InterPro" id="IPR019888">
    <property type="entry name" value="Tscrpt_reg_AsnC-like"/>
</dbReference>
<evidence type="ECO:0000313" key="6">
    <source>
        <dbReference type="Proteomes" id="UP001216139"/>
    </source>
</evidence>
<dbReference type="SUPFAM" id="SSF54909">
    <property type="entry name" value="Dimeric alpha+beta barrel"/>
    <property type="match status" value="1"/>
</dbReference>
<dbReference type="InterPro" id="IPR036390">
    <property type="entry name" value="WH_DNA-bd_sf"/>
</dbReference>
<dbReference type="InterPro" id="IPR011008">
    <property type="entry name" value="Dimeric_a/b-barrel"/>
</dbReference>
<proteinExistence type="predicted"/>
<keyword evidence="2" id="KW-0238">DNA-binding</keyword>
<evidence type="ECO:0000256" key="1">
    <source>
        <dbReference type="ARBA" id="ARBA00023015"/>
    </source>
</evidence>
<dbReference type="SUPFAM" id="SSF46785">
    <property type="entry name" value="Winged helix' DNA-binding domain"/>
    <property type="match status" value="1"/>
</dbReference>
<dbReference type="Gene3D" id="1.10.10.10">
    <property type="entry name" value="Winged helix-like DNA-binding domain superfamily/Winged helix DNA-binding domain"/>
    <property type="match status" value="1"/>
</dbReference>
<feature type="domain" description="HTH asnC-type" evidence="4">
    <location>
        <begin position="4"/>
        <end position="65"/>
    </location>
</feature>
<dbReference type="PANTHER" id="PTHR30154:SF34">
    <property type="entry name" value="TRANSCRIPTIONAL REGULATOR AZLB"/>
    <property type="match status" value="1"/>
</dbReference>
<sequence>MHQPDDYDKKLLNHLQRNNKLSAEELGEAVSLSASAVQRRLKKLRDEKIIEADVSIISPQAAGLTITCVVDVILQDGNSKALEKFKATLRDCAEVMQCYFVTGAYDFVLIVNTRDMQHYEAFSKKWLMDNPNVKHFYTHVVMDKVKVGYSIPI</sequence>
<evidence type="ECO:0000256" key="2">
    <source>
        <dbReference type="ARBA" id="ARBA00023125"/>
    </source>
</evidence>
<reference evidence="5 6" key="1">
    <citation type="submission" date="2023-02" db="EMBL/GenBank/DDBJ databases">
        <title>Genome sequence of Mucilaginibacter jinjuensis strain KACC 16571.</title>
        <authorList>
            <person name="Kim S."/>
            <person name="Heo J."/>
            <person name="Kwon S.-W."/>
        </authorList>
    </citation>
    <scope>NUCLEOTIDE SEQUENCE [LARGE SCALE GENOMIC DNA]</scope>
    <source>
        <strain evidence="5 6">KACC 16571</strain>
    </source>
</reference>
<dbReference type="Pfam" id="PF01037">
    <property type="entry name" value="AsnC_trans_reg"/>
    <property type="match status" value="1"/>
</dbReference>
<gene>
    <name evidence="5" type="ORF">PQO05_23290</name>
</gene>
<accession>A0ABY7T5X9</accession>
<dbReference type="Proteomes" id="UP001216139">
    <property type="component" value="Chromosome"/>
</dbReference>
<dbReference type="CDD" id="cd00090">
    <property type="entry name" value="HTH_ARSR"/>
    <property type="match status" value="1"/>
</dbReference>
<dbReference type="PROSITE" id="PS50956">
    <property type="entry name" value="HTH_ASNC_2"/>
    <property type="match status" value="1"/>
</dbReference>
<dbReference type="PRINTS" id="PR00033">
    <property type="entry name" value="HTHASNC"/>
</dbReference>
<dbReference type="PANTHER" id="PTHR30154">
    <property type="entry name" value="LEUCINE-RESPONSIVE REGULATORY PROTEIN"/>
    <property type="match status" value="1"/>
</dbReference>
<keyword evidence="3" id="KW-0804">Transcription</keyword>
<dbReference type="EMBL" id="CP117167">
    <property type="protein sequence ID" value="WCT11658.1"/>
    <property type="molecule type" value="Genomic_DNA"/>
</dbReference>
<dbReference type="InterPro" id="IPR036388">
    <property type="entry name" value="WH-like_DNA-bd_sf"/>
</dbReference>
<dbReference type="InterPro" id="IPR000485">
    <property type="entry name" value="AsnC-type_HTH_dom"/>
</dbReference>
<name>A0ABY7T5X9_9SPHI</name>
<dbReference type="Pfam" id="PF13404">
    <property type="entry name" value="HTH_AsnC-type"/>
    <property type="match status" value="1"/>
</dbReference>
<evidence type="ECO:0000256" key="3">
    <source>
        <dbReference type="ARBA" id="ARBA00023163"/>
    </source>
</evidence>
<dbReference type="InterPro" id="IPR019887">
    <property type="entry name" value="Tscrpt_reg_AsnC/Lrp_C"/>
</dbReference>
<evidence type="ECO:0000259" key="4">
    <source>
        <dbReference type="PROSITE" id="PS50956"/>
    </source>
</evidence>